<organism evidence="8 9">
    <name type="scientific">Ferroacidibacillus organovorans</name>
    <dbReference type="NCBI Taxonomy" id="1765683"/>
    <lineage>
        <taxon>Bacteria</taxon>
        <taxon>Bacillati</taxon>
        <taxon>Bacillota</taxon>
        <taxon>Bacilli</taxon>
        <taxon>Bacillales</taxon>
        <taxon>Alicyclobacillaceae</taxon>
        <taxon>Ferroacidibacillus</taxon>
    </lineage>
</organism>
<name>A0A1V4EU89_9BACL</name>
<dbReference type="GO" id="GO:0005886">
    <property type="term" value="C:plasma membrane"/>
    <property type="evidence" value="ECO:0007669"/>
    <property type="project" value="UniProtKB-SubCell"/>
</dbReference>
<evidence type="ECO:0000256" key="6">
    <source>
        <dbReference type="SAM" id="Phobius"/>
    </source>
</evidence>
<dbReference type="Gene3D" id="1.20.81.30">
    <property type="entry name" value="Type II secretion system (T2SS), domain F"/>
    <property type="match status" value="1"/>
</dbReference>
<dbReference type="RefSeq" id="WP_079290197.1">
    <property type="nucleotide sequence ID" value="NZ_MWPS01000016.1"/>
</dbReference>
<evidence type="ECO:0000256" key="5">
    <source>
        <dbReference type="ARBA" id="ARBA00023136"/>
    </source>
</evidence>
<keyword evidence="9" id="KW-1185">Reference proteome</keyword>
<evidence type="ECO:0000256" key="1">
    <source>
        <dbReference type="ARBA" id="ARBA00004651"/>
    </source>
</evidence>
<feature type="domain" description="Type II secretion system protein GspF" evidence="7">
    <location>
        <begin position="142"/>
        <end position="266"/>
    </location>
</feature>
<evidence type="ECO:0000313" key="9">
    <source>
        <dbReference type="Proteomes" id="UP000190229"/>
    </source>
</evidence>
<keyword evidence="4 6" id="KW-1133">Transmembrane helix</keyword>
<evidence type="ECO:0000256" key="4">
    <source>
        <dbReference type="ARBA" id="ARBA00022989"/>
    </source>
</evidence>
<keyword evidence="2" id="KW-1003">Cell membrane</keyword>
<sequence>MQIIFFLTSFLLIYTPLFFATNRNARVKDRLRAIADDRLMKEESRPVKKRQKKEKSEETRLSRWFDALATWMIATGMPVSLERARIYSAVLILVPFVTAFFIGRPLLSLVYWGALYAWIQFDRRRRKSIRLRAFERDLPEMLRVISGALRAGNSFFQAIDMVARDAHGLLGDEFRRMIREMSLGVSVEEAIKHAVLRIQSGDFELIANAFLVSRQVGGNLAEVLETVEETIRDRIRLKGEIRSLTAQGRMSMWIFLLMTPGIAVILDLFNPGYLSLLFSNELGLTLVALALLGQITGALLIRKIVQIEV</sequence>
<dbReference type="PANTHER" id="PTHR35007:SF1">
    <property type="entry name" value="PILUS ASSEMBLY PROTEIN"/>
    <property type="match status" value="1"/>
</dbReference>
<dbReference type="Proteomes" id="UP000190229">
    <property type="component" value="Unassembled WGS sequence"/>
</dbReference>
<protein>
    <recommendedName>
        <fullName evidence="7">Type II secretion system protein GspF domain-containing protein</fullName>
    </recommendedName>
</protein>
<evidence type="ECO:0000256" key="3">
    <source>
        <dbReference type="ARBA" id="ARBA00022692"/>
    </source>
</evidence>
<reference evidence="8 9" key="1">
    <citation type="submission" date="2017-02" db="EMBL/GenBank/DDBJ databases">
        <title>Draft genome of Acidibacillus ferrooxidans Huett2.</title>
        <authorList>
            <person name="Schopf S."/>
        </authorList>
    </citation>
    <scope>NUCLEOTIDE SEQUENCE [LARGE SCALE GENOMIC DNA]</scope>
    <source>
        <strain evidence="8 9">Huett2</strain>
    </source>
</reference>
<keyword evidence="5 6" id="KW-0472">Membrane</keyword>
<feature type="transmembrane region" description="Helical" evidence="6">
    <location>
        <begin position="252"/>
        <end position="270"/>
    </location>
</feature>
<gene>
    <name evidence="8" type="ORF">B2M26_05850</name>
</gene>
<dbReference type="Pfam" id="PF00482">
    <property type="entry name" value="T2SSF"/>
    <property type="match status" value="1"/>
</dbReference>
<dbReference type="InterPro" id="IPR042094">
    <property type="entry name" value="T2SS_GspF_sf"/>
</dbReference>
<feature type="transmembrane region" description="Helical" evidence="6">
    <location>
        <begin position="282"/>
        <end position="301"/>
    </location>
</feature>
<comment type="subcellular location">
    <subcellularLocation>
        <location evidence="1">Cell membrane</location>
        <topology evidence="1">Multi-pass membrane protein</topology>
    </subcellularLocation>
</comment>
<dbReference type="AlphaFoldDB" id="A0A1V4EU89"/>
<evidence type="ECO:0000313" key="8">
    <source>
        <dbReference type="EMBL" id="OPG16400.1"/>
    </source>
</evidence>
<accession>A0A1V4EU89</accession>
<evidence type="ECO:0000259" key="7">
    <source>
        <dbReference type="Pfam" id="PF00482"/>
    </source>
</evidence>
<dbReference type="InterPro" id="IPR018076">
    <property type="entry name" value="T2SS_GspF_dom"/>
</dbReference>
<feature type="transmembrane region" description="Helical" evidence="6">
    <location>
        <begin position="86"/>
        <end position="119"/>
    </location>
</feature>
<proteinExistence type="predicted"/>
<keyword evidence="3 6" id="KW-0812">Transmembrane</keyword>
<dbReference type="EMBL" id="MWPS01000016">
    <property type="protein sequence ID" value="OPG16400.1"/>
    <property type="molecule type" value="Genomic_DNA"/>
</dbReference>
<dbReference type="PANTHER" id="PTHR35007">
    <property type="entry name" value="INTEGRAL MEMBRANE PROTEIN-RELATED"/>
    <property type="match status" value="1"/>
</dbReference>
<comment type="caution">
    <text evidence="8">The sequence shown here is derived from an EMBL/GenBank/DDBJ whole genome shotgun (WGS) entry which is preliminary data.</text>
</comment>
<evidence type="ECO:0000256" key="2">
    <source>
        <dbReference type="ARBA" id="ARBA00022475"/>
    </source>
</evidence>